<evidence type="ECO:0000313" key="6">
    <source>
        <dbReference type="EMBL" id="SFS58093.1"/>
    </source>
</evidence>
<evidence type="ECO:0000256" key="2">
    <source>
        <dbReference type="ARBA" id="ARBA00023015"/>
    </source>
</evidence>
<dbReference type="SUPFAM" id="SSF47413">
    <property type="entry name" value="lambda repressor-like DNA-binding domains"/>
    <property type="match status" value="1"/>
</dbReference>
<dbReference type="EMBL" id="FPAJ01000001">
    <property type="protein sequence ID" value="SFS58093.1"/>
    <property type="molecule type" value="Genomic_DNA"/>
</dbReference>
<dbReference type="SUPFAM" id="SSF53822">
    <property type="entry name" value="Periplasmic binding protein-like I"/>
    <property type="match status" value="1"/>
</dbReference>
<dbReference type="PANTHER" id="PTHR30146">
    <property type="entry name" value="LACI-RELATED TRANSCRIPTIONAL REPRESSOR"/>
    <property type="match status" value="1"/>
</dbReference>
<accession>A0A1I6R0A9</accession>
<dbReference type="SMART" id="SM00354">
    <property type="entry name" value="HTH_LACI"/>
    <property type="match status" value="1"/>
</dbReference>
<dbReference type="STRING" id="394264.SAMN04488040_1165"/>
<dbReference type="InterPro" id="IPR000843">
    <property type="entry name" value="HTH_LacI"/>
</dbReference>
<evidence type="ECO:0000256" key="4">
    <source>
        <dbReference type="ARBA" id="ARBA00023163"/>
    </source>
</evidence>
<feature type="domain" description="HTH lacI-type" evidence="5">
    <location>
        <begin position="10"/>
        <end position="64"/>
    </location>
</feature>
<gene>
    <name evidence="6" type="ORF">SAMN04488040_1165</name>
</gene>
<dbReference type="Gene3D" id="3.40.50.2300">
    <property type="match status" value="2"/>
</dbReference>
<keyword evidence="1" id="KW-0678">Repressor</keyword>
<keyword evidence="4" id="KW-0804">Transcription</keyword>
<protein>
    <submittedName>
        <fullName evidence="6">Transcriptional regulator, LacI family</fullName>
    </submittedName>
</protein>
<dbReference type="GO" id="GO:0000976">
    <property type="term" value="F:transcription cis-regulatory region binding"/>
    <property type="evidence" value="ECO:0007669"/>
    <property type="project" value="TreeGrafter"/>
</dbReference>
<dbReference type="CDD" id="cd06278">
    <property type="entry name" value="PBP1_LacI-like"/>
    <property type="match status" value="1"/>
</dbReference>
<evidence type="ECO:0000313" key="7">
    <source>
        <dbReference type="Proteomes" id="UP000199239"/>
    </source>
</evidence>
<dbReference type="AlphaFoldDB" id="A0A1I6R0A9"/>
<evidence type="ECO:0000259" key="5">
    <source>
        <dbReference type="PROSITE" id="PS50932"/>
    </source>
</evidence>
<dbReference type="GO" id="GO:0003700">
    <property type="term" value="F:DNA-binding transcription factor activity"/>
    <property type="evidence" value="ECO:0007669"/>
    <property type="project" value="TreeGrafter"/>
</dbReference>
<dbReference type="RefSeq" id="WP_175498491.1">
    <property type="nucleotide sequence ID" value="NZ_FPAJ01000001.1"/>
</dbReference>
<proteinExistence type="predicted"/>
<dbReference type="InterPro" id="IPR028082">
    <property type="entry name" value="Peripla_BP_I"/>
</dbReference>
<dbReference type="PROSITE" id="PS50932">
    <property type="entry name" value="HTH_LACI_2"/>
    <property type="match status" value="1"/>
</dbReference>
<dbReference type="InterPro" id="IPR010982">
    <property type="entry name" value="Lambda_DNA-bd_dom_sf"/>
</dbReference>
<dbReference type="Pfam" id="PF00356">
    <property type="entry name" value="LacI"/>
    <property type="match status" value="1"/>
</dbReference>
<dbReference type="Pfam" id="PF00532">
    <property type="entry name" value="Peripla_BP_1"/>
    <property type="match status" value="1"/>
</dbReference>
<reference evidence="7" key="1">
    <citation type="submission" date="2016-10" db="EMBL/GenBank/DDBJ databases">
        <authorList>
            <person name="Varghese N."/>
            <person name="Submissions S."/>
        </authorList>
    </citation>
    <scope>NUCLEOTIDE SEQUENCE [LARGE SCALE GENOMIC DNA]</scope>
    <source>
        <strain evidence="7">DSM 23422</strain>
    </source>
</reference>
<sequence>MARKRQSQRVTSYEVAKLAGVSQATVSRAFTAGAQIAKDKKDRVLAAAKQLNYYPNSIASSLASASTNIIAVIVGNLDNPFYVESLHAFITHLQASGKHVLSFTISQGKACDDAVLEALKYNVDAIIVTSAPLSNDLVSMTKGAGIPILLFNRSSDDPTLLSVRCDNFGGGQELGKVIYDAGARKVLILRGDPQGSTSRDRVAGFRLAVQDKAIEAVRIEEIDGNSSYDGARDAIRERFKGPNPTFPDAIYAVNDIMAIGCIDELRERFDLKFPEDIMIVGFDGIREGQLQPYKLTTIRQPINAMVLKTLELLAAIGDEEDTVKADSCVIPGRFFEGSTVTQMEQVGTKIP</sequence>
<dbReference type="CDD" id="cd01392">
    <property type="entry name" value="HTH_LacI"/>
    <property type="match status" value="1"/>
</dbReference>
<name>A0A1I6R0A9_9RHOB</name>
<keyword evidence="7" id="KW-1185">Reference proteome</keyword>
<dbReference type="InterPro" id="IPR001761">
    <property type="entry name" value="Peripla_BP/Lac1_sug-bd_dom"/>
</dbReference>
<keyword evidence="2" id="KW-0805">Transcription regulation</keyword>
<keyword evidence="3" id="KW-0238">DNA-binding</keyword>
<dbReference type="Proteomes" id="UP000199239">
    <property type="component" value="Unassembled WGS sequence"/>
</dbReference>
<evidence type="ECO:0000256" key="3">
    <source>
        <dbReference type="ARBA" id="ARBA00023125"/>
    </source>
</evidence>
<organism evidence="6 7">
    <name type="scientific">Sulfitobacter marinus</name>
    <dbReference type="NCBI Taxonomy" id="394264"/>
    <lineage>
        <taxon>Bacteria</taxon>
        <taxon>Pseudomonadati</taxon>
        <taxon>Pseudomonadota</taxon>
        <taxon>Alphaproteobacteria</taxon>
        <taxon>Rhodobacterales</taxon>
        <taxon>Roseobacteraceae</taxon>
        <taxon>Sulfitobacter</taxon>
    </lineage>
</organism>
<dbReference type="Gene3D" id="1.10.260.40">
    <property type="entry name" value="lambda repressor-like DNA-binding domains"/>
    <property type="match status" value="1"/>
</dbReference>
<dbReference type="PANTHER" id="PTHR30146:SF95">
    <property type="entry name" value="RIBOSE OPERON REPRESSOR"/>
    <property type="match status" value="1"/>
</dbReference>
<evidence type="ECO:0000256" key="1">
    <source>
        <dbReference type="ARBA" id="ARBA00022491"/>
    </source>
</evidence>